<dbReference type="AlphaFoldDB" id="A0A516PXE6"/>
<sequence length="192" mass="20560">MSTSTWIAAAAVVVAVAALFYARRSANAAREQTKIQRQLREDAAQPYVWADLRPSEEHGQFILLVIGNSGPTLATDVQVSITPELRTQEKERSGLIHKALADGLSALAPGRTITWNLGVPWEVITKGQPNIYRIRIRANGPFGAVPAMTYSVDLETLRYSLAVPPGTLNGIAVAIAKASKTLSEAVVGQAAD</sequence>
<organism evidence="1 2">
    <name type="scientific">Microlunatus elymi</name>
    <dbReference type="NCBI Taxonomy" id="2596828"/>
    <lineage>
        <taxon>Bacteria</taxon>
        <taxon>Bacillati</taxon>
        <taxon>Actinomycetota</taxon>
        <taxon>Actinomycetes</taxon>
        <taxon>Propionibacteriales</taxon>
        <taxon>Propionibacteriaceae</taxon>
        <taxon>Microlunatus</taxon>
    </lineage>
</organism>
<protein>
    <submittedName>
        <fullName evidence="1">Uncharacterized protein</fullName>
    </submittedName>
</protein>
<dbReference type="Proteomes" id="UP000319263">
    <property type="component" value="Chromosome"/>
</dbReference>
<dbReference type="OrthoDB" id="3781813at2"/>
<name>A0A516PXE6_9ACTN</name>
<keyword evidence="2" id="KW-1185">Reference proteome</keyword>
<proteinExistence type="predicted"/>
<evidence type="ECO:0000313" key="1">
    <source>
        <dbReference type="EMBL" id="QDP95822.1"/>
    </source>
</evidence>
<evidence type="ECO:0000313" key="2">
    <source>
        <dbReference type="Proteomes" id="UP000319263"/>
    </source>
</evidence>
<dbReference type="KEGG" id="mik:FOE78_07835"/>
<reference evidence="1 2" key="1">
    <citation type="submission" date="2019-07" db="EMBL/GenBank/DDBJ databases">
        <title>Microlunatus dokdonensis sp. nov. isolated from the rhizospheric soil of the wild plant Elymus tsukushiensis.</title>
        <authorList>
            <person name="Ghim S.-Y."/>
            <person name="Hwang Y.-J."/>
            <person name="Son J.-S."/>
            <person name="Shin J.-H."/>
        </authorList>
    </citation>
    <scope>NUCLEOTIDE SEQUENCE [LARGE SCALE GENOMIC DNA]</scope>
    <source>
        <strain evidence="1 2">KUDC0627</strain>
    </source>
</reference>
<dbReference type="EMBL" id="CP041692">
    <property type="protein sequence ID" value="QDP95822.1"/>
    <property type="molecule type" value="Genomic_DNA"/>
</dbReference>
<gene>
    <name evidence="1" type="ORF">FOE78_07835</name>
</gene>
<accession>A0A516PXE6</accession>
<dbReference type="RefSeq" id="WP_143985788.1">
    <property type="nucleotide sequence ID" value="NZ_CP041692.1"/>
</dbReference>